<dbReference type="Proteomes" id="UP001598138">
    <property type="component" value="Unassembled WGS sequence"/>
</dbReference>
<reference evidence="2 3" key="1">
    <citation type="submission" date="2024-03" db="EMBL/GenBank/DDBJ databases">
        <title>Aquirufa genome sequencing.</title>
        <authorList>
            <person name="Pitt A."/>
            <person name="Hahn M.W."/>
        </authorList>
    </citation>
    <scope>NUCLEOTIDE SEQUENCE [LARGE SCALE GENOMIC DNA]</scope>
    <source>
        <strain evidence="2 3">OSTEICH-129V</strain>
    </source>
</reference>
<organism evidence="2 3">
    <name type="scientific">Aquirufa avitistagni</name>
    <dbReference type="NCBI Taxonomy" id="3104728"/>
    <lineage>
        <taxon>Bacteria</taxon>
        <taxon>Pseudomonadati</taxon>
        <taxon>Bacteroidota</taxon>
        <taxon>Cytophagia</taxon>
        <taxon>Cytophagales</taxon>
        <taxon>Flectobacillaceae</taxon>
        <taxon>Aquirufa</taxon>
    </lineage>
</organism>
<keyword evidence="1" id="KW-1133">Transmembrane helix</keyword>
<dbReference type="EMBL" id="JBBKXZ010000001">
    <property type="protein sequence ID" value="MFD3393619.1"/>
    <property type="molecule type" value="Genomic_DNA"/>
</dbReference>
<feature type="transmembrane region" description="Helical" evidence="1">
    <location>
        <begin position="6"/>
        <end position="31"/>
    </location>
</feature>
<protein>
    <submittedName>
        <fullName evidence="2">Uncharacterized protein</fullName>
    </submittedName>
</protein>
<sequence length="95" mass="10560">MITQSIKSLLTCLLVVFIFSYVSEGILLAFAMKKSRRSNWIKIGLITILFLSCLGFIIAPYHVFGQTEADGLYTLAFTFYALVMAIGSGIRTLAR</sequence>
<name>A0ABW6DD00_9BACT</name>
<proteinExistence type="predicted"/>
<accession>A0ABW6DD00</accession>
<evidence type="ECO:0000313" key="2">
    <source>
        <dbReference type="EMBL" id="MFD3393619.1"/>
    </source>
</evidence>
<keyword evidence="1" id="KW-0812">Transmembrane</keyword>
<gene>
    <name evidence="2" type="ORF">U0R10_03200</name>
</gene>
<comment type="caution">
    <text evidence="2">The sequence shown here is derived from an EMBL/GenBank/DDBJ whole genome shotgun (WGS) entry which is preliminary data.</text>
</comment>
<dbReference type="RefSeq" id="WP_377982409.1">
    <property type="nucleotide sequence ID" value="NZ_JBBKXZ010000001.1"/>
</dbReference>
<feature type="transmembrane region" description="Helical" evidence="1">
    <location>
        <begin position="43"/>
        <end position="63"/>
    </location>
</feature>
<keyword evidence="3" id="KW-1185">Reference proteome</keyword>
<keyword evidence="1" id="KW-0472">Membrane</keyword>
<evidence type="ECO:0000313" key="3">
    <source>
        <dbReference type="Proteomes" id="UP001598138"/>
    </source>
</evidence>
<feature type="transmembrane region" description="Helical" evidence="1">
    <location>
        <begin position="75"/>
        <end position="94"/>
    </location>
</feature>
<evidence type="ECO:0000256" key="1">
    <source>
        <dbReference type="SAM" id="Phobius"/>
    </source>
</evidence>